<proteinExistence type="predicted"/>
<gene>
    <name evidence="1" type="ORF">DPMN_000389</name>
</gene>
<accession>A0A9D4MI54</accession>
<reference evidence="1" key="1">
    <citation type="journal article" date="2019" name="bioRxiv">
        <title>The Genome of the Zebra Mussel, Dreissena polymorpha: A Resource for Invasive Species Research.</title>
        <authorList>
            <person name="McCartney M.A."/>
            <person name="Auch B."/>
            <person name="Kono T."/>
            <person name="Mallez S."/>
            <person name="Zhang Y."/>
            <person name="Obille A."/>
            <person name="Becker A."/>
            <person name="Abrahante J.E."/>
            <person name="Garbe J."/>
            <person name="Badalamenti J.P."/>
            <person name="Herman A."/>
            <person name="Mangelson H."/>
            <person name="Liachko I."/>
            <person name="Sullivan S."/>
            <person name="Sone E.D."/>
            <person name="Koren S."/>
            <person name="Silverstein K.A.T."/>
            <person name="Beckman K.B."/>
            <person name="Gohl D.M."/>
        </authorList>
    </citation>
    <scope>NUCLEOTIDE SEQUENCE</scope>
    <source>
        <strain evidence="1">Duluth1</strain>
        <tissue evidence="1">Whole animal</tissue>
    </source>
</reference>
<dbReference type="Proteomes" id="UP000828390">
    <property type="component" value="Unassembled WGS sequence"/>
</dbReference>
<sequence>MLNRLTLFAPEAFEYNSAMQDFTELAYTTSPQHKDSTEVRIKRNASDLENSRHILQPAHPTQLILFEKHSHLDSGWTDVNVHAFQEVGSMIIRYITGQSTFVLLI</sequence>
<comment type="caution">
    <text evidence="1">The sequence shown here is derived from an EMBL/GenBank/DDBJ whole genome shotgun (WGS) entry which is preliminary data.</text>
</comment>
<dbReference type="AlphaFoldDB" id="A0A9D4MI54"/>
<organism evidence="1 2">
    <name type="scientific">Dreissena polymorpha</name>
    <name type="common">Zebra mussel</name>
    <name type="synonym">Mytilus polymorpha</name>
    <dbReference type="NCBI Taxonomy" id="45954"/>
    <lineage>
        <taxon>Eukaryota</taxon>
        <taxon>Metazoa</taxon>
        <taxon>Spiralia</taxon>
        <taxon>Lophotrochozoa</taxon>
        <taxon>Mollusca</taxon>
        <taxon>Bivalvia</taxon>
        <taxon>Autobranchia</taxon>
        <taxon>Heteroconchia</taxon>
        <taxon>Euheterodonta</taxon>
        <taxon>Imparidentia</taxon>
        <taxon>Neoheterodontei</taxon>
        <taxon>Myida</taxon>
        <taxon>Dreissenoidea</taxon>
        <taxon>Dreissenidae</taxon>
        <taxon>Dreissena</taxon>
    </lineage>
</organism>
<evidence type="ECO:0000313" key="1">
    <source>
        <dbReference type="EMBL" id="KAH3876544.1"/>
    </source>
</evidence>
<protein>
    <submittedName>
        <fullName evidence="1">Uncharacterized protein</fullName>
    </submittedName>
</protein>
<reference evidence="1" key="2">
    <citation type="submission" date="2020-11" db="EMBL/GenBank/DDBJ databases">
        <authorList>
            <person name="McCartney M.A."/>
            <person name="Auch B."/>
            <person name="Kono T."/>
            <person name="Mallez S."/>
            <person name="Becker A."/>
            <person name="Gohl D.M."/>
            <person name="Silverstein K.A.T."/>
            <person name="Koren S."/>
            <person name="Bechman K.B."/>
            <person name="Herman A."/>
            <person name="Abrahante J.E."/>
            <person name="Garbe J."/>
        </authorList>
    </citation>
    <scope>NUCLEOTIDE SEQUENCE</scope>
    <source>
        <strain evidence="1">Duluth1</strain>
        <tissue evidence="1">Whole animal</tissue>
    </source>
</reference>
<evidence type="ECO:0000313" key="2">
    <source>
        <dbReference type="Proteomes" id="UP000828390"/>
    </source>
</evidence>
<name>A0A9D4MI54_DREPO</name>
<keyword evidence="2" id="KW-1185">Reference proteome</keyword>
<dbReference type="EMBL" id="JAIWYP010000001">
    <property type="protein sequence ID" value="KAH3876544.1"/>
    <property type="molecule type" value="Genomic_DNA"/>
</dbReference>